<organism evidence="2 3">
    <name type="scientific">Phocaeicola vulgatus</name>
    <name type="common">Bacteroides vulgatus</name>
    <dbReference type="NCBI Taxonomy" id="821"/>
    <lineage>
        <taxon>Bacteria</taxon>
        <taxon>Pseudomonadati</taxon>
        <taxon>Bacteroidota</taxon>
        <taxon>Bacteroidia</taxon>
        <taxon>Bacteroidales</taxon>
        <taxon>Bacteroidaceae</taxon>
        <taxon>Phocaeicola</taxon>
    </lineage>
</organism>
<keyword evidence="2" id="KW-0808">Transferase</keyword>
<dbReference type="Pfam" id="PF13508">
    <property type="entry name" value="Acetyltransf_7"/>
    <property type="match status" value="1"/>
</dbReference>
<dbReference type="EMBL" id="CYZI01000003">
    <property type="protein sequence ID" value="CUN82272.1"/>
    <property type="molecule type" value="Genomic_DNA"/>
</dbReference>
<dbReference type="AlphaFoldDB" id="A0A174A0T7"/>
<dbReference type="CDD" id="cd04301">
    <property type="entry name" value="NAT_SF"/>
    <property type="match status" value="1"/>
</dbReference>
<dbReference type="Proteomes" id="UP000095333">
    <property type="component" value="Unassembled WGS sequence"/>
</dbReference>
<feature type="domain" description="N-acetyltransferase" evidence="1">
    <location>
        <begin position="7"/>
        <end position="152"/>
    </location>
</feature>
<dbReference type="SUPFAM" id="SSF55729">
    <property type="entry name" value="Acyl-CoA N-acyltransferases (Nat)"/>
    <property type="match status" value="1"/>
</dbReference>
<dbReference type="InterPro" id="IPR016181">
    <property type="entry name" value="Acyl_CoA_acyltransferase"/>
</dbReference>
<proteinExistence type="predicted"/>
<sequence length="181" mass="20133">MTPVLKLTISQEENSELPVICKLTEAAFADMQESDHQEHHLVDKLHKSDTYIPELSLVAKTEKGELVGYILLTKVEIVSESEVHTSLAVAPLAVLPKYQNRGIGGMLLKEAHKRAAALGYGTAVLLGHKDYYPRFGYRKAANYGVTFPFDVPSEYCQVIELIPDALKSIKGIVRYPAVFFE</sequence>
<dbReference type="InterPro" id="IPR000182">
    <property type="entry name" value="GNAT_dom"/>
</dbReference>
<evidence type="ECO:0000313" key="2">
    <source>
        <dbReference type="EMBL" id="CUN82272.1"/>
    </source>
</evidence>
<dbReference type="Gene3D" id="3.40.630.30">
    <property type="match status" value="1"/>
</dbReference>
<gene>
    <name evidence="2" type="ORF">ERS852457_00860</name>
</gene>
<protein>
    <submittedName>
        <fullName evidence="2">Acetyltransferase</fullName>
    </submittedName>
</protein>
<reference evidence="2 3" key="1">
    <citation type="submission" date="2015-09" db="EMBL/GenBank/DDBJ databases">
        <authorList>
            <consortium name="Pathogen Informatics"/>
        </authorList>
    </citation>
    <scope>NUCLEOTIDE SEQUENCE [LARGE SCALE GENOMIC DNA]</scope>
    <source>
        <strain evidence="2 3">2789STDY5834842</strain>
    </source>
</reference>
<evidence type="ECO:0000259" key="1">
    <source>
        <dbReference type="PROSITE" id="PS51186"/>
    </source>
</evidence>
<dbReference type="GO" id="GO:0016747">
    <property type="term" value="F:acyltransferase activity, transferring groups other than amino-acyl groups"/>
    <property type="evidence" value="ECO:0007669"/>
    <property type="project" value="InterPro"/>
</dbReference>
<dbReference type="RefSeq" id="WP_057249723.1">
    <property type="nucleotide sequence ID" value="NZ_CYZI01000003.1"/>
</dbReference>
<evidence type="ECO:0000313" key="3">
    <source>
        <dbReference type="Proteomes" id="UP000095333"/>
    </source>
</evidence>
<name>A0A174A0T7_PHOVU</name>
<dbReference type="PROSITE" id="PS51186">
    <property type="entry name" value="GNAT"/>
    <property type="match status" value="1"/>
</dbReference>
<accession>A0A174A0T7</accession>